<evidence type="ECO:0000256" key="10">
    <source>
        <dbReference type="ARBA" id="ARBA00047936"/>
    </source>
</evidence>
<evidence type="ECO:0000256" key="6">
    <source>
        <dbReference type="ARBA" id="ARBA00038307"/>
    </source>
</evidence>
<organism evidence="13 14">
    <name type="scientific">Halonotius roseus</name>
    <dbReference type="NCBI Taxonomy" id="2511997"/>
    <lineage>
        <taxon>Archaea</taxon>
        <taxon>Methanobacteriati</taxon>
        <taxon>Methanobacteriota</taxon>
        <taxon>Stenosarchaea group</taxon>
        <taxon>Halobacteria</taxon>
        <taxon>Halobacteriales</taxon>
        <taxon>Haloferacaceae</taxon>
        <taxon>Halonotius</taxon>
    </lineage>
</organism>
<dbReference type="Pfam" id="PF00005">
    <property type="entry name" value="ABC_tran"/>
    <property type="match status" value="1"/>
</dbReference>
<dbReference type="InterPro" id="IPR027417">
    <property type="entry name" value="P-loop_NTPase"/>
</dbReference>
<keyword evidence="5 13" id="KW-0067">ATP-binding</keyword>
<dbReference type="GO" id="GO:1901238">
    <property type="term" value="F:ABC-type tungstate transporter activity"/>
    <property type="evidence" value="ECO:0007669"/>
    <property type="project" value="UniProtKB-EC"/>
</dbReference>
<feature type="domain" description="ABC transporter" evidence="12">
    <location>
        <begin position="11"/>
        <end position="243"/>
    </location>
</feature>
<dbReference type="CDD" id="cd03293">
    <property type="entry name" value="ABC_NrtD_SsuB_transporters"/>
    <property type="match status" value="1"/>
</dbReference>
<gene>
    <name evidence="13" type="ORF">EWF95_12045</name>
</gene>
<comment type="caution">
    <text evidence="13">The sequence shown here is derived from an EMBL/GenBank/DDBJ whole genome shotgun (WGS) entry which is preliminary data.</text>
</comment>
<proteinExistence type="inferred from homology"/>
<dbReference type="PROSITE" id="PS50893">
    <property type="entry name" value="ABC_TRANSPORTER_2"/>
    <property type="match status" value="1"/>
</dbReference>
<dbReference type="AlphaFoldDB" id="A0A544QKM1"/>
<evidence type="ECO:0000256" key="3">
    <source>
        <dbReference type="ARBA" id="ARBA00022505"/>
    </source>
</evidence>
<dbReference type="PANTHER" id="PTHR42788:SF13">
    <property type="entry name" value="ALIPHATIC SULFONATES IMPORT ATP-BINDING PROTEIN SSUB"/>
    <property type="match status" value="1"/>
</dbReference>
<dbReference type="FunFam" id="3.40.50.300:FF:000425">
    <property type="entry name" value="Probable ABC transporter, ATP-binding subunit"/>
    <property type="match status" value="1"/>
</dbReference>
<dbReference type="InterPro" id="IPR003593">
    <property type="entry name" value="AAA+_ATPase"/>
</dbReference>
<dbReference type="Proteomes" id="UP000315385">
    <property type="component" value="Unassembled WGS sequence"/>
</dbReference>
<sequence length="255" mass="27469">MAMSDGGGSSVQVSGVSKQYASEQGTVQALADVNFQVDSGELVCIVGPSGCGKTTLFRILAGLEPATRGEVTLNGSVVTEPTPNMGIVFQEYHLFPWRTVRGNIAFGLEKAVGLDGTDRDQRVQQLVDLVGLAGFEDSYPKSLSGGMKQRVALARALAIDPALLLMDEPFGAVDAQTRERLQAELLDIWQETGKTILFVTHDVEEAVTLADRVVVMGRDPGQIREIVSVDLDRPRSRGDAAFGSYSEKIRSLIEN</sequence>
<evidence type="ECO:0000256" key="5">
    <source>
        <dbReference type="ARBA" id="ARBA00022840"/>
    </source>
</evidence>
<evidence type="ECO:0000256" key="7">
    <source>
        <dbReference type="ARBA" id="ARBA00038781"/>
    </source>
</evidence>
<name>A0A544QKM1_9EURY</name>
<dbReference type="OrthoDB" id="18368at2157"/>
<dbReference type="PROSITE" id="PS00211">
    <property type="entry name" value="ABC_TRANSPORTER_1"/>
    <property type="match status" value="1"/>
</dbReference>
<evidence type="ECO:0000256" key="2">
    <source>
        <dbReference type="ARBA" id="ARBA00022448"/>
    </source>
</evidence>
<keyword evidence="14" id="KW-1185">Reference proteome</keyword>
<evidence type="ECO:0000256" key="9">
    <source>
        <dbReference type="ARBA" id="ARBA00041133"/>
    </source>
</evidence>
<dbReference type="RefSeq" id="WP_142444335.1">
    <property type="nucleotide sequence ID" value="NZ_SESI01000004.1"/>
</dbReference>
<dbReference type="SMART" id="SM00382">
    <property type="entry name" value="AAA"/>
    <property type="match status" value="1"/>
</dbReference>
<dbReference type="EC" id="7.3.2.6" evidence="8"/>
<evidence type="ECO:0000259" key="12">
    <source>
        <dbReference type="PROSITE" id="PS50893"/>
    </source>
</evidence>
<reference evidence="13 14" key="1">
    <citation type="submission" date="2019-02" db="EMBL/GenBank/DDBJ databases">
        <title>Halonotius sp. a new haloqrchaeon isolated from saline water.</title>
        <authorList>
            <person name="Duran-Viseras A."/>
            <person name="Sanchez-Porro C."/>
            <person name="Ventosa A."/>
        </authorList>
    </citation>
    <scope>NUCLEOTIDE SEQUENCE [LARGE SCALE GENOMIC DNA]</scope>
    <source>
        <strain evidence="13 14">F9-27</strain>
    </source>
</reference>
<dbReference type="InterPro" id="IPR017871">
    <property type="entry name" value="ABC_transporter-like_CS"/>
</dbReference>
<comment type="similarity">
    <text evidence="6">Belongs to the ABC transporter superfamily. Sulfate/tungstate importer (TC 3.A.1.6) family.</text>
</comment>
<keyword evidence="2" id="KW-0813">Transport</keyword>
<dbReference type="EMBL" id="SESI01000004">
    <property type="protein sequence ID" value="TQQ78858.1"/>
    <property type="molecule type" value="Genomic_DNA"/>
</dbReference>
<evidence type="ECO:0000256" key="11">
    <source>
        <dbReference type="ARBA" id="ARBA00057369"/>
    </source>
</evidence>
<dbReference type="SUPFAM" id="SSF52540">
    <property type="entry name" value="P-loop containing nucleoside triphosphate hydrolases"/>
    <property type="match status" value="1"/>
</dbReference>
<comment type="function">
    <text evidence="11">Part of the ABC transporter complex WtpABC involved in molybdate/tungstate import. Responsible for energy coupling to the transport system.</text>
</comment>
<evidence type="ECO:0000256" key="4">
    <source>
        <dbReference type="ARBA" id="ARBA00022741"/>
    </source>
</evidence>
<dbReference type="InterPro" id="IPR050166">
    <property type="entry name" value="ABC_transporter_ATP-bind"/>
</dbReference>
<protein>
    <recommendedName>
        <fullName evidence="9">Molybdate/tungstate import ATP-binding protein WtpC</fullName>
        <ecNumber evidence="8">7.3.2.6</ecNumber>
    </recommendedName>
</protein>
<evidence type="ECO:0000256" key="8">
    <source>
        <dbReference type="ARBA" id="ARBA00039025"/>
    </source>
</evidence>
<dbReference type="GO" id="GO:0005524">
    <property type="term" value="F:ATP binding"/>
    <property type="evidence" value="ECO:0007669"/>
    <property type="project" value="UniProtKB-KW"/>
</dbReference>
<comment type="subcellular location">
    <subcellularLocation>
        <location evidence="1">Cell membrane</location>
    </subcellularLocation>
</comment>
<evidence type="ECO:0000313" key="14">
    <source>
        <dbReference type="Proteomes" id="UP000315385"/>
    </source>
</evidence>
<evidence type="ECO:0000256" key="1">
    <source>
        <dbReference type="ARBA" id="ARBA00004236"/>
    </source>
</evidence>
<dbReference type="GO" id="GO:0016887">
    <property type="term" value="F:ATP hydrolysis activity"/>
    <property type="evidence" value="ECO:0007669"/>
    <property type="project" value="InterPro"/>
</dbReference>
<keyword evidence="3" id="KW-0500">Molybdenum</keyword>
<dbReference type="Gene3D" id="3.40.50.300">
    <property type="entry name" value="P-loop containing nucleotide triphosphate hydrolases"/>
    <property type="match status" value="1"/>
</dbReference>
<keyword evidence="4" id="KW-0547">Nucleotide-binding</keyword>
<dbReference type="InterPro" id="IPR003439">
    <property type="entry name" value="ABC_transporter-like_ATP-bd"/>
</dbReference>
<comment type="catalytic activity">
    <reaction evidence="10">
        <text>tungstate(in) + ATP + H2O = tungstate(out) + ADP + phosphate + H(+)</text>
        <dbReference type="Rhea" id="RHEA:35027"/>
        <dbReference type="ChEBI" id="CHEBI:15377"/>
        <dbReference type="ChEBI" id="CHEBI:15378"/>
        <dbReference type="ChEBI" id="CHEBI:30616"/>
        <dbReference type="ChEBI" id="CHEBI:43474"/>
        <dbReference type="ChEBI" id="CHEBI:46502"/>
        <dbReference type="ChEBI" id="CHEBI:456216"/>
        <dbReference type="EC" id="7.3.2.6"/>
    </reaction>
</comment>
<evidence type="ECO:0000313" key="13">
    <source>
        <dbReference type="EMBL" id="TQQ78858.1"/>
    </source>
</evidence>
<comment type="subunit">
    <text evidence="7">The complex is composed of two ATP-binding proteins (WtpC), two transmembrane proteins (WtpB) and a solute-binding protein (WtpA).</text>
</comment>
<dbReference type="PANTHER" id="PTHR42788">
    <property type="entry name" value="TAURINE IMPORT ATP-BINDING PROTEIN-RELATED"/>
    <property type="match status" value="1"/>
</dbReference>
<accession>A0A544QKM1</accession>
<dbReference type="GO" id="GO:0005886">
    <property type="term" value="C:plasma membrane"/>
    <property type="evidence" value="ECO:0007669"/>
    <property type="project" value="UniProtKB-SubCell"/>
</dbReference>